<dbReference type="PANTHER" id="PTHR43884:SF12">
    <property type="entry name" value="ISOVALERYL-COA DEHYDROGENASE, MITOCHONDRIAL-RELATED"/>
    <property type="match status" value="1"/>
</dbReference>
<dbReference type="Gene3D" id="1.10.540.10">
    <property type="entry name" value="Acyl-CoA dehydrogenase/oxidase, N-terminal domain"/>
    <property type="match status" value="1"/>
</dbReference>
<keyword evidence="4 10" id="KW-0274">FAD</keyword>
<evidence type="ECO:0000256" key="10">
    <source>
        <dbReference type="RuleBase" id="RU362125"/>
    </source>
</evidence>
<evidence type="ECO:0000256" key="8">
    <source>
        <dbReference type="ARBA" id="ARBA00068311"/>
    </source>
</evidence>
<evidence type="ECO:0000256" key="5">
    <source>
        <dbReference type="ARBA" id="ARBA00023002"/>
    </source>
</evidence>
<sequence>MNLDLNPRQQAVREQARRIADERLRPHAHDVDFRERYPEEGLQALIDSGYCGLTVPREYGGMQADSTSACLIVEELARGCPSTAALLLTWAGGVMSIAGFGTPQQKRKYLPGVARGELKLSFALTEDHCGSDAAAICSTAVRDGEGWRLNGKKAWIGNLGRADLTVVSLKTDPDAGSKGVSSFVIEKGAPGFRTGEIYSKLGARGTVHGELILDDVRVPDEALLGEVGRGFAQMMHSLDFVRLLTAAHAIGIAQAAFEAAVEHAKTRTSFGQALHRHQTIAFMGADMAVDLHAARLVTLQAAAQLDAGHPLGTQAAMAKLYATEMATRVTHKALQIFGAWGAKKGSIVEQMYREARVTEIWDGTSEIQRLVISRGIFGR</sequence>
<dbReference type="PANTHER" id="PTHR43884">
    <property type="entry name" value="ACYL-COA DEHYDROGENASE"/>
    <property type="match status" value="1"/>
</dbReference>
<keyword evidence="5 10" id="KW-0560">Oxidoreductase</keyword>
<dbReference type="InterPro" id="IPR009075">
    <property type="entry name" value="AcylCo_DH/oxidase_C"/>
</dbReference>
<dbReference type="Proteomes" id="UP000003704">
    <property type="component" value="Unassembled WGS sequence"/>
</dbReference>
<feature type="domain" description="Acyl-CoA dehydrogenase/oxidase N-terminal" evidence="13">
    <location>
        <begin position="7"/>
        <end position="117"/>
    </location>
</feature>
<dbReference type="OrthoDB" id="9769473at2"/>
<evidence type="ECO:0000256" key="4">
    <source>
        <dbReference type="ARBA" id="ARBA00022827"/>
    </source>
</evidence>
<evidence type="ECO:0000256" key="9">
    <source>
        <dbReference type="ARBA" id="ARBA00075603"/>
    </source>
</evidence>
<comment type="caution">
    <text evidence="14">The sequence shown here is derived from an EMBL/GenBank/DDBJ whole genome shotgun (WGS) entry which is preliminary data.</text>
</comment>
<dbReference type="InterPro" id="IPR046373">
    <property type="entry name" value="Acyl-CoA_Oxase/DH_mid-dom_sf"/>
</dbReference>
<dbReference type="RefSeq" id="WP_007183854.1">
    <property type="nucleotide sequence ID" value="NZ_AKGD01000001.1"/>
</dbReference>
<dbReference type="InterPro" id="IPR009100">
    <property type="entry name" value="AcylCoA_DH/oxidase_NM_dom_sf"/>
</dbReference>
<dbReference type="FunFam" id="1.20.140.10:FF:000004">
    <property type="entry name" value="Acyl-CoA dehydrogenase FadE25"/>
    <property type="match status" value="1"/>
</dbReference>
<dbReference type="InterPro" id="IPR037069">
    <property type="entry name" value="AcylCoA_DH/ox_N_sf"/>
</dbReference>
<evidence type="ECO:0000256" key="2">
    <source>
        <dbReference type="ARBA" id="ARBA00009347"/>
    </source>
</evidence>
<evidence type="ECO:0000256" key="1">
    <source>
        <dbReference type="ARBA" id="ARBA00001974"/>
    </source>
</evidence>
<accession>I8I3S9</accession>
<reference evidence="14 15" key="1">
    <citation type="journal article" date="2012" name="J. Bacteriol.">
        <title>Genome Sequence of n-Alkane-Degrading Hydrocarboniphaga effusa Strain AP103T (ATCC BAA-332T).</title>
        <authorList>
            <person name="Chang H.K."/>
            <person name="Zylstra G.J."/>
            <person name="Chae J.C."/>
        </authorList>
    </citation>
    <scope>NUCLEOTIDE SEQUENCE [LARGE SCALE GENOMIC DNA]</scope>
    <source>
        <strain evidence="14 15">AP103</strain>
    </source>
</reference>
<dbReference type="InterPro" id="IPR006091">
    <property type="entry name" value="Acyl-CoA_Oxase/DH_mid-dom"/>
</dbReference>
<dbReference type="FunFam" id="2.40.110.10:FF:000002">
    <property type="entry name" value="Acyl-CoA dehydrogenase fadE12"/>
    <property type="match status" value="1"/>
</dbReference>
<dbReference type="Pfam" id="PF02770">
    <property type="entry name" value="Acyl-CoA_dh_M"/>
    <property type="match status" value="1"/>
</dbReference>
<proteinExistence type="inferred from homology"/>
<dbReference type="InterPro" id="IPR036250">
    <property type="entry name" value="AcylCo_DH-like_C"/>
</dbReference>
<comment type="cofactor">
    <cofactor evidence="1 10">
        <name>FAD</name>
        <dbReference type="ChEBI" id="CHEBI:57692"/>
    </cofactor>
</comment>
<dbReference type="Pfam" id="PF02771">
    <property type="entry name" value="Acyl-CoA_dh_N"/>
    <property type="match status" value="1"/>
</dbReference>
<gene>
    <name evidence="14" type="ORF">WQQ_08980</name>
</gene>
<feature type="domain" description="Acyl-CoA oxidase/dehydrogenase middle" evidence="12">
    <location>
        <begin position="121"/>
        <end position="216"/>
    </location>
</feature>
<evidence type="ECO:0000313" key="14">
    <source>
        <dbReference type="EMBL" id="EIT70761.1"/>
    </source>
</evidence>
<name>I8I3S9_9GAMM</name>
<protein>
    <recommendedName>
        <fullName evidence="8">3-sulfinopropanoyl-CoA desulfinase</fullName>
        <ecNumber evidence="7">3.13.1.4</ecNumber>
    </recommendedName>
    <alternativeName>
        <fullName evidence="9">3-sulfinopropionyl coenzyme A desulfinase</fullName>
    </alternativeName>
</protein>
<evidence type="ECO:0000259" key="11">
    <source>
        <dbReference type="Pfam" id="PF00441"/>
    </source>
</evidence>
<dbReference type="SUPFAM" id="SSF47203">
    <property type="entry name" value="Acyl-CoA dehydrogenase C-terminal domain-like"/>
    <property type="match status" value="1"/>
</dbReference>
<dbReference type="PATRIC" id="fig|1172194.4.peg.858"/>
<dbReference type="GO" id="GO:0050660">
    <property type="term" value="F:flavin adenine dinucleotide binding"/>
    <property type="evidence" value="ECO:0007669"/>
    <property type="project" value="InterPro"/>
</dbReference>
<dbReference type="AlphaFoldDB" id="I8I3S9"/>
<evidence type="ECO:0000259" key="13">
    <source>
        <dbReference type="Pfam" id="PF02771"/>
    </source>
</evidence>
<comment type="catalytic activity">
    <reaction evidence="6">
        <text>3-sulfinopropanoyl-CoA + H2O = propanoyl-CoA + sulfite + H(+)</text>
        <dbReference type="Rhea" id="RHEA:41624"/>
        <dbReference type="ChEBI" id="CHEBI:15377"/>
        <dbReference type="ChEBI" id="CHEBI:15378"/>
        <dbReference type="ChEBI" id="CHEBI:17359"/>
        <dbReference type="ChEBI" id="CHEBI:57392"/>
        <dbReference type="ChEBI" id="CHEBI:78349"/>
        <dbReference type="EC" id="3.13.1.4"/>
    </reaction>
    <physiologicalReaction direction="left-to-right" evidence="6">
        <dbReference type="Rhea" id="RHEA:41625"/>
    </physiologicalReaction>
</comment>
<keyword evidence="15" id="KW-1185">Reference proteome</keyword>
<dbReference type="Pfam" id="PF00441">
    <property type="entry name" value="Acyl-CoA_dh_1"/>
    <property type="match status" value="1"/>
</dbReference>
<dbReference type="Gene3D" id="2.40.110.10">
    <property type="entry name" value="Butyryl-CoA Dehydrogenase, subunit A, domain 2"/>
    <property type="match status" value="1"/>
</dbReference>
<feature type="domain" description="Acyl-CoA dehydrogenase/oxidase C-terminal" evidence="11">
    <location>
        <begin position="228"/>
        <end position="376"/>
    </location>
</feature>
<dbReference type="EMBL" id="AKGD01000001">
    <property type="protein sequence ID" value="EIT70761.1"/>
    <property type="molecule type" value="Genomic_DNA"/>
</dbReference>
<organism evidence="14 15">
    <name type="scientific">Hydrocarboniphaga effusa AP103</name>
    <dbReference type="NCBI Taxonomy" id="1172194"/>
    <lineage>
        <taxon>Bacteria</taxon>
        <taxon>Pseudomonadati</taxon>
        <taxon>Pseudomonadota</taxon>
        <taxon>Gammaproteobacteria</taxon>
        <taxon>Nevskiales</taxon>
        <taxon>Nevskiaceae</taxon>
        <taxon>Hydrocarboniphaga</taxon>
    </lineage>
</organism>
<dbReference type="SUPFAM" id="SSF56645">
    <property type="entry name" value="Acyl-CoA dehydrogenase NM domain-like"/>
    <property type="match status" value="1"/>
</dbReference>
<evidence type="ECO:0000256" key="3">
    <source>
        <dbReference type="ARBA" id="ARBA00022630"/>
    </source>
</evidence>
<dbReference type="InterPro" id="IPR013786">
    <property type="entry name" value="AcylCoA_DH/ox_N"/>
</dbReference>
<dbReference type="STRING" id="1172194.WQQ_08980"/>
<dbReference type="PIRSF" id="PIRSF016578">
    <property type="entry name" value="HsaA"/>
    <property type="match status" value="1"/>
</dbReference>
<keyword evidence="3 10" id="KW-0285">Flavoprotein</keyword>
<evidence type="ECO:0000259" key="12">
    <source>
        <dbReference type="Pfam" id="PF02770"/>
    </source>
</evidence>
<dbReference type="EC" id="3.13.1.4" evidence="7"/>
<evidence type="ECO:0000313" key="15">
    <source>
        <dbReference type="Proteomes" id="UP000003704"/>
    </source>
</evidence>
<evidence type="ECO:0000256" key="6">
    <source>
        <dbReference type="ARBA" id="ARBA00052938"/>
    </source>
</evidence>
<dbReference type="Gene3D" id="1.20.140.10">
    <property type="entry name" value="Butyryl-CoA Dehydrogenase, subunit A, domain 3"/>
    <property type="match status" value="1"/>
</dbReference>
<dbReference type="GO" id="GO:0003995">
    <property type="term" value="F:acyl-CoA dehydrogenase activity"/>
    <property type="evidence" value="ECO:0007669"/>
    <property type="project" value="TreeGrafter"/>
</dbReference>
<evidence type="ECO:0000256" key="7">
    <source>
        <dbReference type="ARBA" id="ARBA00066461"/>
    </source>
</evidence>
<comment type="similarity">
    <text evidence="2 10">Belongs to the acyl-CoA dehydrogenase family.</text>
</comment>